<dbReference type="HOGENOM" id="CLU_1390098_0_0_1"/>
<evidence type="ECO:0000313" key="1">
    <source>
        <dbReference type="EMBL" id="EFW21249.1"/>
    </source>
</evidence>
<proteinExistence type="predicted"/>
<reference evidence="2" key="2">
    <citation type="submission" date="2010-03" db="EMBL/GenBank/DDBJ databases">
        <title>The genome sequence of Coccidioides posadasii strain Silveira.</title>
        <authorList>
            <consortium name="The Broad Institute Genome Sequencing Center for Infectious Disease"/>
            <person name="Neafsey D."/>
            <person name="Orbach M."/>
            <person name="Henn M.R."/>
            <person name="Cole G.T."/>
            <person name="Galgiani J."/>
            <person name="Gardner M.J."/>
            <person name="Kirkland T.N."/>
            <person name="Taylor J.W."/>
            <person name="Young S.K."/>
            <person name="Zeng Q."/>
            <person name="Koehrsen M."/>
            <person name="Alvarado L."/>
            <person name="Berlin A."/>
            <person name="Borenstein D."/>
            <person name="Chapman S.B."/>
            <person name="Chen Z."/>
            <person name="Engels R."/>
            <person name="Freedman E."/>
            <person name="Gellesch M."/>
            <person name="Goldberg J."/>
            <person name="Griggs A."/>
            <person name="Gujja S."/>
            <person name="Heilman E."/>
            <person name="Heiman D."/>
            <person name="Howarth C."/>
            <person name="Jen D."/>
            <person name="Larson L."/>
            <person name="Mehta T."/>
            <person name="Neiman D."/>
            <person name="Park D."/>
            <person name="Pearson M."/>
            <person name="Richards J."/>
            <person name="Roberts A."/>
            <person name="Saif S."/>
            <person name="Shea T."/>
            <person name="Shenoy N."/>
            <person name="Sisk P."/>
            <person name="Stolte C."/>
            <person name="Sykes S."/>
            <person name="Walk T."/>
            <person name="White J."/>
            <person name="Yandava C."/>
            <person name="Haas B."/>
            <person name="Nusbaum C."/>
            <person name="Birren B."/>
        </authorList>
    </citation>
    <scope>NUCLEOTIDE SEQUENCE [LARGE SCALE GENOMIC DNA]</scope>
    <source>
        <strain evidence="2">RMSCC 757 / Silveira</strain>
    </source>
</reference>
<organism evidence="2">
    <name type="scientific">Coccidioides posadasii (strain RMSCC 757 / Silveira)</name>
    <name type="common">Valley fever fungus</name>
    <dbReference type="NCBI Taxonomy" id="443226"/>
    <lineage>
        <taxon>Eukaryota</taxon>
        <taxon>Fungi</taxon>
        <taxon>Dikarya</taxon>
        <taxon>Ascomycota</taxon>
        <taxon>Pezizomycotina</taxon>
        <taxon>Eurotiomycetes</taxon>
        <taxon>Eurotiomycetidae</taxon>
        <taxon>Onygenales</taxon>
        <taxon>Onygenaceae</taxon>
        <taxon>Coccidioides</taxon>
    </lineage>
</organism>
<keyword evidence="2" id="KW-1185">Reference proteome</keyword>
<gene>
    <name evidence="1" type="ORF">CPSG_01406</name>
</gene>
<dbReference type="VEuPathDB" id="FungiDB:CPSG_01406"/>
<accession>E9CVB1</accession>
<protein>
    <submittedName>
        <fullName evidence="1">Uncharacterized protein</fullName>
    </submittedName>
</protein>
<name>E9CVB1_COCPS</name>
<dbReference type="AlphaFoldDB" id="E9CVB1"/>
<dbReference type="EMBL" id="GL636487">
    <property type="protein sequence ID" value="EFW21249.1"/>
    <property type="molecule type" value="Genomic_DNA"/>
</dbReference>
<dbReference type="Proteomes" id="UP000002497">
    <property type="component" value="Unassembled WGS sequence"/>
</dbReference>
<sequence length="196" mass="22067">MESLASNTPKAGLGRKKRGGVPYLDASLETSGLCELTENGCTSCVNPPPELSKHQITARFWGYHGFDQRGCTRAKYLFVLVIGDKNLASQQIFLGKLAPIFRMLRLQWTETRNGLYGVAKSNTLCFWDVTRNMHLAWDGEHQMSSQLNVHPALIIVVSRYSIPPRSHRVKPVFSPRWECNDRLGGIEAHSFLLSDH</sequence>
<evidence type="ECO:0000313" key="2">
    <source>
        <dbReference type="Proteomes" id="UP000002497"/>
    </source>
</evidence>
<reference evidence="2" key="1">
    <citation type="journal article" date="2010" name="Genome Res.">
        <title>Population genomic sequencing of Coccidioides fungi reveals recent hybridization and transposon control.</title>
        <authorList>
            <person name="Neafsey D.E."/>
            <person name="Barker B.M."/>
            <person name="Sharpton T.J."/>
            <person name="Stajich J.E."/>
            <person name="Park D.J."/>
            <person name="Whiston E."/>
            <person name="Hung C.-Y."/>
            <person name="McMahan C."/>
            <person name="White J."/>
            <person name="Sykes S."/>
            <person name="Heiman D."/>
            <person name="Young S."/>
            <person name="Zeng Q."/>
            <person name="Abouelleil A."/>
            <person name="Aftuck L."/>
            <person name="Bessette D."/>
            <person name="Brown A."/>
            <person name="FitzGerald M."/>
            <person name="Lui A."/>
            <person name="Macdonald J.P."/>
            <person name="Priest M."/>
            <person name="Orbach M.J."/>
            <person name="Galgiani J.N."/>
            <person name="Kirkland T.N."/>
            <person name="Cole G.T."/>
            <person name="Birren B.W."/>
            <person name="Henn M.R."/>
            <person name="Taylor J.W."/>
            <person name="Rounsley S.D."/>
        </authorList>
    </citation>
    <scope>NUCLEOTIDE SEQUENCE [LARGE SCALE GENOMIC DNA]</scope>
    <source>
        <strain evidence="2">RMSCC 757 / Silveira</strain>
    </source>
</reference>